<dbReference type="Proteomes" id="UP000734854">
    <property type="component" value="Unassembled WGS sequence"/>
</dbReference>
<comment type="caution">
    <text evidence="2">The sequence shown here is derived from an EMBL/GenBank/DDBJ whole genome shotgun (WGS) entry which is preliminary data.</text>
</comment>
<gene>
    <name evidence="2" type="ORF">ZIOFF_048642</name>
</gene>
<feature type="region of interest" description="Disordered" evidence="1">
    <location>
        <begin position="1"/>
        <end position="101"/>
    </location>
</feature>
<dbReference type="AlphaFoldDB" id="A0A8J5FSR7"/>
<feature type="compositionally biased region" description="Polar residues" evidence="1">
    <location>
        <begin position="82"/>
        <end position="101"/>
    </location>
</feature>
<reference evidence="2 3" key="1">
    <citation type="submission" date="2020-08" db="EMBL/GenBank/DDBJ databases">
        <title>Plant Genome Project.</title>
        <authorList>
            <person name="Zhang R.-G."/>
        </authorList>
    </citation>
    <scope>NUCLEOTIDE SEQUENCE [LARGE SCALE GENOMIC DNA]</scope>
    <source>
        <tissue evidence="2">Rhizome</tissue>
    </source>
</reference>
<feature type="compositionally biased region" description="Basic residues" evidence="1">
    <location>
        <begin position="7"/>
        <end position="25"/>
    </location>
</feature>
<evidence type="ECO:0000313" key="2">
    <source>
        <dbReference type="EMBL" id="KAG6493649.1"/>
    </source>
</evidence>
<protein>
    <submittedName>
        <fullName evidence="2">Uncharacterized protein</fullName>
    </submittedName>
</protein>
<sequence length="157" mass="17551">MGPAFRPGRRKSHCKPYPGHFKKKKPSDDLRDGGCSRQTMPSNLEEESTVPHVAGYSTPKTKKSRIPEQLSCPPAPKKRKITTTTAASTNLHPNTSPSISLSMIMVGNSSDSKEEIVLVECTPRRRDQKEFFCCDVVGLCLSEEDKETHHRKADDQR</sequence>
<evidence type="ECO:0000256" key="1">
    <source>
        <dbReference type="SAM" id="MobiDB-lite"/>
    </source>
</evidence>
<accession>A0A8J5FSR7</accession>
<proteinExistence type="predicted"/>
<dbReference type="EMBL" id="JACMSC010000013">
    <property type="protein sequence ID" value="KAG6493649.1"/>
    <property type="molecule type" value="Genomic_DNA"/>
</dbReference>
<organism evidence="2 3">
    <name type="scientific">Zingiber officinale</name>
    <name type="common">Ginger</name>
    <name type="synonym">Amomum zingiber</name>
    <dbReference type="NCBI Taxonomy" id="94328"/>
    <lineage>
        <taxon>Eukaryota</taxon>
        <taxon>Viridiplantae</taxon>
        <taxon>Streptophyta</taxon>
        <taxon>Embryophyta</taxon>
        <taxon>Tracheophyta</taxon>
        <taxon>Spermatophyta</taxon>
        <taxon>Magnoliopsida</taxon>
        <taxon>Liliopsida</taxon>
        <taxon>Zingiberales</taxon>
        <taxon>Zingiberaceae</taxon>
        <taxon>Zingiber</taxon>
    </lineage>
</organism>
<keyword evidence="3" id="KW-1185">Reference proteome</keyword>
<evidence type="ECO:0000313" key="3">
    <source>
        <dbReference type="Proteomes" id="UP000734854"/>
    </source>
</evidence>
<name>A0A8J5FSR7_ZINOF</name>